<dbReference type="AlphaFoldDB" id="A0A2G5HQJ7"/>
<dbReference type="EMBL" id="LKMD01000104">
    <property type="protein sequence ID" value="PIA94795.1"/>
    <property type="molecule type" value="Genomic_DNA"/>
</dbReference>
<evidence type="ECO:0000313" key="5">
    <source>
        <dbReference type="Proteomes" id="UP001302367"/>
    </source>
</evidence>
<dbReference type="Proteomes" id="UP001302367">
    <property type="component" value="Chromosome 6"/>
</dbReference>
<dbReference type="Proteomes" id="UP000230605">
    <property type="component" value="Chromosome 6"/>
</dbReference>
<dbReference type="EMBL" id="CP134189">
    <property type="protein sequence ID" value="WPB04759.1"/>
    <property type="molecule type" value="Genomic_DNA"/>
</dbReference>
<dbReference type="SUPFAM" id="SSF53474">
    <property type="entry name" value="alpha/beta-Hydrolases"/>
    <property type="match status" value="1"/>
</dbReference>
<feature type="domain" description="AB hydrolase-1" evidence="1">
    <location>
        <begin position="8"/>
        <end position="247"/>
    </location>
</feature>
<dbReference type="PANTHER" id="PTHR37017:SF8">
    <property type="entry name" value="AB HYDROLASE-1 DOMAIN-CONTAINING PROTEIN"/>
    <property type="match status" value="1"/>
</dbReference>
<evidence type="ECO:0000259" key="1">
    <source>
        <dbReference type="Pfam" id="PF12697"/>
    </source>
</evidence>
<name>A0A2G5HQJ7_CERBT</name>
<dbReference type="OrthoDB" id="408373at2759"/>
<dbReference type="Gene3D" id="3.40.50.1820">
    <property type="entry name" value="alpha/beta hydrolase"/>
    <property type="match status" value="1"/>
</dbReference>
<proteinExistence type="predicted"/>
<gene>
    <name evidence="2" type="ORF">CB0940_08191</name>
    <name evidence="3" type="ORF">RHO25_009406</name>
</gene>
<keyword evidence="5" id="KW-1185">Reference proteome</keyword>
<evidence type="ECO:0000313" key="2">
    <source>
        <dbReference type="EMBL" id="PIA94795.1"/>
    </source>
</evidence>
<reference evidence="3 5" key="2">
    <citation type="submission" date="2023-09" db="EMBL/GenBank/DDBJ databases">
        <title>Complete-Gapless Cercospora beticola genome.</title>
        <authorList>
            <person name="Wyatt N.A."/>
            <person name="Spanner R.E."/>
            <person name="Bolton M.D."/>
        </authorList>
    </citation>
    <scope>NUCLEOTIDE SEQUENCE [LARGE SCALE GENOMIC DNA]</scope>
    <source>
        <strain evidence="3">Cb09-40</strain>
    </source>
</reference>
<sequence length="259" mass="28360">MSPPKPTILLIHGALTTAASFDWVIPHLEQARYPTVNAEYLSVNPEKPLEVTAQKDIDHVRKTYLDPLIEQEHKDVVLAVHSFGGVIAGGAAVGLSKPDRAAKGLKGGVIGMIFIGANIGHEGQTMLETVGGQWPPWLKIDKPSEGLAVIEPLFETLCHDADPSLESEVESQARPHGYLCFATPMPAQSWAEKGYTGRLAYIRTSEDRINPAFAQDIWYQGTGVEWDVLNMEASHAPYISKPKELAQHIVSFAQKFEGL</sequence>
<protein>
    <recommendedName>
        <fullName evidence="1">AB hydrolase-1 domain-containing protein</fullName>
    </recommendedName>
</protein>
<organism evidence="2 4">
    <name type="scientific">Cercospora beticola</name>
    <name type="common">Sugarbeet leaf spot fungus</name>
    <dbReference type="NCBI Taxonomy" id="122368"/>
    <lineage>
        <taxon>Eukaryota</taxon>
        <taxon>Fungi</taxon>
        <taxon>Dikarya</taxon>
        <taxon>Ascomycota</taxon>
        <taxon>Pezizomycotina</taxon>
        <taxon>Dothideomycetes</taxon>
        <taxon>Dothideomycetidae</taxon>
        <taxon>Mycosphaerellales</taxon>
        <taxon>Mycosphaerellaceae</taxon>
        <taxon>Cercospora</taxon>
    </lineage>
</organism>
<dbReference type="InterPro" id="IPR052897">
    <property type="entry name" value="Sec-Metab_Biosynth_Hydrolase"/>
</dbReference>
<reference evidence="2 4" key="1">
    <citation type="submission" date="2015-10" db="EMBL/GenBank/DDBJ databases">
        <title>The cercosporin biosynthetic gene cluster was horizontally transferred to several fungal lineages and shown to be expanded in Cercospora beticola based on microsynteny with recipient genomes.</title>
        <authorList>
            <person name="De Jonge R."/>
            <person name="Ebert M.K."/>
            <person name="Suttle J.C."/>
            <person name="Jurick Ii W.M."/>
            <person name="Secor G.A."/>
            <person name="Thomma B.P."/>
            <person name="Van De Peer Y."/>
            <person name="Bolton M.D."/>
        </authorList>
    </citation>
    <scope>NUCLEOTIDE SEQUENCE [LARGE SCALE GENOMIC DNA]</scope>
    <source>
        <strain evidence="2 4">09-40</strain>
    </source>
</reference>
<dbReference type="PANTHER" id="PTHR37017">
    <property type="entry name" value="AB HYDROLASE-1 DOMAIN-CONTAINING PROTEIN-RELATED"/>
    <property type="match status" value="1"/>
</dbReference>
<accession>A0A2G5HQJ7</accession>
<evidence type="ECO:0000313" key="4">
    <source>
        <dbReference type="Proteomes" id="UP000230605"/>
    </source>
</evidence>
<dbReference type="InterPro" id="IPR000073">
    <property type="entry name" value="AB_hydrolase_1"/>
</dbReference>
<evidence type="ECO:0000313" key="3">
    <source>
        <dbReference type="EMBL" id="WPB04759.1"/>
    </source>
</evidence>
<dbReference type="Pfam" id="PF12697">
    <property type="entry name" value="Abhydrolase_6"/>
    <property type="match status" value="1"/>
</dbReference>
<dbReference type="InterPro" id="IPR029058">
    <property type="entry name" value="AB_hydrolase_fold"/>
</dbReference>